<gene>
    <name evidence="2" type="ORF">E9677_16905</name>
</gene>
<organism evidence="2 3">
    <name type="scientific">Rhizobium rhizophilum</name>
    <dbReference type="NCBI Taxonomy" id="1850373"/>
    <lineage>
        <taxon>Bacteria</taxon>
        <taxon>Pseudomonadati</taxon>
        <taxon>Pseudomonadota</taxon>
        <taxon>Alphaproteobacteria</taxon>
        <taxon>Hyphomicrobiales</taxon>
        <taxon>Rhizobiaceae</taxon>
        <taxon>Rhizobium/Agrobacterium group</taxon>
        <taxon>Rhizobium</taxon>
    </lineage>
</organism>
<dbReference type="RefSeq" id="WP_136559246.1">
    <property type="nucleotide sequence ID" value="NZ_STGT01000004.1"/>
</dbReference>
<dbReference type="EMBL" id="STGT01000004">
    <property type="protein sequence ID" value="THV12451.1"/>
    <property type="molecule type" value="Genomic_DNA"/>
</dbReference>
<sequence>MSMNICRAALLSGFTLIGYQAFADQEDFASSFAGLDFDINAIHLALPVEQSLKAYDPGF</sequence>
<protein>
    <submittedName>
        <fullName evidence="2">Uncharacterized protein</fullName>
    </submittedName>
</protein>
<evidence type="ECO:0000256" key="1">
    <source>
        <dbReference type="SAM" id="SignalP"/>
    </source>
</evidence>
<evidence type="ECO:0000313" key="3">
    <source>
        <dbReference type="Proteomes" id="UP000309667"/>
    </source>
</evidence>
<keyword evidence="3" id="KW-1185">Reference proteome</keyword>
<comment type="caution">
    <text evidence="2">The sequence shown here is derived from an EMBL/GenBank/DDBJ whole genome shotgun (WGS) entry which is preliminary data.</text>
</comment>
<proteinExistence type="predicted"/>
<feature type="chain" id="PRO_5047350273" evidence="1">
    <location>
        <begin position="24"/>
        <end position="59"/>
    </location>
</feature>
<feature type="signal peptide" evidence="1">
    <location>
        <begin position="1"/>
        <end position="23"/>
    </location>
</feature>
<name>A0ABY2QR15_9HYPH</name>
<keyword evidence="1" id="KW-0732">Signal</keyword>
<evidence type="ECO:0000313" key="2">
    <source>
        <dbReference type="EMBL" id="THV12451.1"/>
    </source>
</evidence>
<reference evidence="2 3" key="1">
    <citation type="submission" date="2019-04" db="EMBL/GenBank/DDBJ databases">
        <title>Genome sequence of strain 7209-2.</title>
        <authorList>
            <person name="Gao J."/>
            <person name="Sun J."/>
        </authorList>
    </citation>
    <scope>NUCLEOTIDE SEQUENCE [LARGE SCALE GENOMIC DNA]</scope>
    <source>
        <strain evidence="2 3">7209-2</strain>
    </source>
</reference>
<accession>A0ABY2QR15</accession>
<dbReference type="Proteomes" id="UP000309667">
    <property type="component" value="Unassembled WGS sequence"/>
</dbReference>